<name>A0ABT7MRE7_9BACL</name>
<comment type="cofactor">
    <cofactor evidence="2">
        <name>Zn(2+)</name>
        <dbReference type="ChEBI" id="CHEBI:29105"/>
    </cofactor>
</comment>
<dbReference type="CDD" id="cd16012">
    <property type="entry name" value="ALP"/>
    <property type="match status" value="1"/>
</dbReference>
<dbReference type="Gene3D" id="1.10.60.40">
    <property type="match status" value="1"/>
</dbReference>
<dbReference type="SMART" id="SM00098">
    <property type="entry name" value="alkPPc"/>
    <property type="match status" value="1"/>
</dbReference>
<keyword evidence="5" id="KW-0479">Metal-binding</keyword>
<evidence type="ECO:0000256" key="3">
    <source>
        <dbReference type="ARBA" id="ARBA00005984"/>
    </source>
</evidence>
<dbReference type="Proteomes" id="UP001230807">
    <property type="component" value="Unassembled WGS sequence"/>
</dbReference>
<dbReference type="PANTHER" id="PTHR11596">
    <property type="entry name" value="ALKALINE PHOSPHATASE"/>
    <property type="match status" value="1"/>
</dbReference>
<dbReference type="PANTHER" id="PTHR11596:SF5">
    <property type="entry name" value="ALKALINE PHOSPHATASE"/>
    <property type="match status" value="1"/>
</dbReference>
<protein>
    <submittedName>
        <fullName evidence="11">Alkaline phosphatase</fullName>
    </submittedName>
</protein>
<dbReference type="RefSeq" id="WP_214834021.1">
    <property type="nucleotide sequence ID" value="NZ_CP183077.1"/>
</dbReference>
<dbReference type="PROSITE" id="PS00123">
    <property type="entry name" value="ALKALINE_PHOSPHATASE"/>
    <property type="match status" value="1"/>
</dbReference>
<evidence type="ECO:0000256" key="7">
    <source>
        <dbReference type="ARBA" id="ARBA00022833"/>
    </source>
</evidence>
<dbReference type="InterPro" id="IPR001952">
    <property type="entry name" value="Alkaline_phosphatase"/>
</dbReference>
<organism evidence="11 12">
    <name type="scientific">Exiguobacterium mexicanum</name>
    <dbReference type="NCBI Taxonomy" id="340146"/>
    <lineage>
        <taxon>Bacteria</taxon>
        <taxon>Bacillati</taxon>
        <taxon>Bacillota</taxon>
        <taxon>Bacilli</taxon>
        <taxon>Bacillales</taxon>
        <taxon>Bacillales Family XII. Incertae Sedis</taxon>
        <taxon>Exiguobacterium</taxon>
    </lineage>
</organism>
<dbReference type="Gene3D" id="3.40.720.10">
    <property type="entry name" value="Alkaline Phosphatase, subunit A"/>
    <property type="match status" value="1"/>
</dbReference>
<accession>A0ABT7MRE7</accession>
<evidence type="ECO:0000313" key="11">
    <source>
        <dbReference type="EMBL" id="MDL5377767.1"/>
    </source>
</evidence>
<evidence type="ECO:0000313" key="12">
    <source>
        <dbReference type="Proteomes" id="UP001230807"/>
    </source>
</evidence>
<evidence type="ECO:0000256" key="6">
    <source>
        <dbReference type="ARBA" id="ARBA00022801"/>
    </source>
</evidence>
<comment type="caution">
    <text evidence="11">The sequence shown here is derived from an EMBL/GenBank/DDBJ whole genome shotgun (WGS) entry which is preliminary data.</text>
</comment>
<keyword evidence="6" id="KW-0378">Hydrolase</keyword>
<evidence type="ECO:0000256" key="5">
    <source>
        <dbReference type="ARBA" id="ARBA00022723"/>
    </source>
</evidence>
<comment type="cofactor">
    <cofactor evidence="1">
        <name>Mg(2+)</name>
        <dbReference type="ChEBI" id="CHEBI:18420"/>
    </cofactor>
</comment>
<reference evidence="11 12" key="1">
    <citation type="submission" date="2023-06" db="EMBL/GenBank/DDBJ databases">
        <title>Influencing factors and mechanism of Cr(VI) reduction by facultative anaerobic Exiguobacterium sp. PY14.</title>
        <authorList>
            <person name="Zou L."/>
        </authorList>
    </citation>
    <scope>NUCLEOTIDE SEQUENCE [LARGE SCALE GENOMIC DNA]</scope>
    <source>
        <strain evidence="11 12">PY14</strain>
    </source>
</reference>
<proteinExistence type="inferred from homology"/>
<evidence type="ECO:0000256" key="2">
    <source>
        <dbReference type="ARBA" id="ARBA00001947"/>
    </source>
</evidence>
<keyword evidence="10" id="KW-0732">Signal</keyword>
<dbReference type="Pfam" id="PF00245">
    <property type="entry name" value="Alk_phosphatase"/>
    <property type="match status" value="1"/>
</dbReference>
<keyword evidence="7" id="KW-0862">Zinc</keyword>
<gene>
    <name evidence="11" type="ORF">QR695_12235</name>
</gene>
<keyword evidence="8" id="KW-0460">Magnesium</keyword>
<sequence length="442" mass="47675">MSKQKWMIATLAFGLTAGAVVGGSGIQPEAGANAKHNQKQVKNVIFMIPDGYSASYATNYRWYADEEETTLDQHLTGMMRTYSANSKVTDSAAAGTAMATGVKTNNGTISMDPNGKELTSVLEKANQIGKATGLVATSTITHATPAVFASHVASRASEAEIAKQYMDELEVDVLLGGGQNYFTTEQEGGLQKEDLIARAEAAGYTYATNADELETANASKLLGLFAPEAMAPELDREMTEEPSLAEMTTAALTSLNQDKDGFFLMVEGSQIDWAGHAHDAAWAMKDSEAFHDAFQKAIQFAMKDKQTLVVVAGDHDTGGMSVGGYNEYVAKPEVLRSVTATGDFMVDSFDESLTNVRDVVERYTSLTLTEAEVKAIQAAESPKRTLVLNEIISKRAYVGWTTSQHTGVDVPLYAYGPQHDRFTGVLDNTDVPKQIMQALKLK</sequence>
<keyword evidence="4" id="KW-0597">Phosphoprotein</keyword>
<evidence type="ECO:0000256" key="8">
    <source>
        <dbReference type="ARBA" id="ARBA00022842"/>
    </source>
</evidence>
<dbReference type="SUPFAM" id="SSF53649">
    <property type="entry name" value="Alkaline phosphatase-like"/>
    <property type="match status" value="1"/>
</dbReference>
<dbReference type="InterPro" id="IPR018299">
    <property type="entry name" value="Alkaline_phosphatase_AS"/>
</dbReference>
<dbReference type="InterPro" id="IPR017850">
    <property type="entry name" value="Alkaline_phosphatase_core_sf"/>
</dbReference>
<feature type="signal peptide" evidence="10">
    <location>
        <begin position="1"/>
        <end position="22"/>
    </location>
</feature>
<feature type="chain" id="PRO_5046351722" evidence="10">
    <location>
        <begin position="23"/>
        <end position="442"/>
    </location>
</feature>
<evidence type="ECO:0000256" key="9">
    <source>
        <dbReference type="RuleBase" id="RU003946"/>
    </source>
</evidence>
<evidence type="ECO:0000256" key="4">
    <source>
        <dbReference type="ARBA" id="ARBA00022553"/>
    </source>
</evidence>
<comment type="similarity">
    <text evidence="3 9">Belongs to the alkaline phosphatase family.</text>
</comment>
<evidence type="ECO:0000256" key="1">
    <source>
        <dbReference type="ARBA" id="ARBA00001946"/>
    </source>
</evidence>
<evidence type="ECO:0000256" key="10">
    <source>
        <dbReference type="SAM" id="SignalP"/>
    </source>
</evidence>
<keyword evidence="12" id="KW-1185">Reference proteome</keyword>
<dbReference type="EMBL" id="JASWER010000011">
    <property type="protein sequence ID" value="MDL5377767.1"/>
    <property type="molecule type" value="Genomic_DNA"/>
</dbReference>
<dbReference type="PRINTS" id="PR00113">
    <property type="entry name" value="ALKPHPHTASE"/>
</dbReference>